<feature type="domain" description="Squalene cyclase N-terminal" evidence="16">
    <location>
        <begin position="85"/>
        <end position="333"/>
    </location>
</feature>
<evidence type="ECO:0000313" key="17">
    <source>
        <dbReference type="EMBL" id="VUG17285.1"/>
    </source>
</evidence>
<evidence type="ECO:0000256" key="4">
    <source>
        <dbReference type="ARBA" id="ARBA00022516"/>
    </source>
</evidence>
<gene>
    <name evidence="17" type="primary">ERG7</name>
    <name evidence="17" type="ORF">DEBR0S2_03114G</name>
</gene>
<dbReference type="InterPro" id="IPR018333">
    <property type="entry name" value="Squalene_cyclase"/>
</dbReference>
<evidence type="ECO:0000259" key="16">
    <source>
        <dbReference type="Pfam" id="PF13249"/>
    </source>
</evidence>
<dbReference type="InterPro" id="IPR032697">
    <property type="entry name" value="SQ_cyclase_N"/>
</dbReference>
<keyword evidence="18" id="KW-1185">Reference proteome</keyword>
<evidence type="ECO:0000256" key="11">
    <source>
        <dbReference type="ARBA" id="ARBA00023235"/>
    </source>
</evidence>
<protein>
    <recommendedName>
        <fullName evidence="14">Terpene cyclase/mutase family member</fullName>
        <ecNumber evidence="14">5.4.99.-</ecNumber>
    </recommendedName>
</protein>
<keyword evidence="5" id="KW-0551">Lipid droplet</keyword>
<proteinExistence type="inferred from homology"/>
<dbReference type="InterPro" id="IPR032696">
    <property type="entry name" value="SQ_cyclase_C"/>
</dbReference>
<keyword evidence="10" id="KW-0472">Membrane</keyword>
<dbReference type="Gene3D" id="1.50.10.20">
    <property type="match status" value="2"/>
</dbReference>
<dbReference type="GO" id="GO:0005789">
    <property type="term" value="C:endoplasmic reticulum membrane"/>
    <property type="evidence" value="ECO:0007669"/>
    <property type="project" value="UniProtKB-SubCell"/>
</dbReference>
<dbReference type="GO" id="GO:0016104">
    <property type="term" value="P:triterpenoid biosynthetic process"/>
    <property type="evidence" value="ECO:0007669"/>
    <property type="project" value="InterPro"/>
</dbReference>
<dbReference type="GO" id="GO:0005811">
    <property type="term" value="C:lipid droplet"/>
    <property type="evidence" value="ECO:0007669"/>
    <property type="project" value="UniProtKB-SubCell"/>
</dbReference>
<evidence type="ECO:0000256" key="6">
    <source>
        <dbReference type="ARBA" id="ARBA00022737"/>
    </source>
</evidence>
<name>A0A7D9H344_DEKBR</name>
<comment type="pathway">
    <text evidence="13">Terpene metabolism; lanosterol biosynthesis; lanosterol from farnesyl diphosphate: step 3/3.</text>
</comment>
<keyword evidence="6" id="KW-0677">Repeat</keyword>
<keyword evidence="9" id="KW-0443">Lipid metabolism</keyword>
<keyword evidence="8" id="KW-0752">Steroid biosynthesis</keyword>
<evidence type="ECO:0000256" key="9">
    <source>
        <dbReference type="ARBA" id="ARBA00023098"/>
    </source>
</evidence>
<evidence type="ECO:0000256" key="12">
    <source>
        <dbReference type="ARBA" id="ARBA00051240"/>
    </source>
</evidence>
<sequence length="726" mass="82267">MQYYSSEVGIQPTDLSRWRLRTTKLGAQRWTYLPEDADVSKDPQDNCTKYLLGEKFPVKSFKQQRTRASEVLEDGATFFSEIQDSKSGTWPNQYKGPMFMTIGYVAAAYFSGKEIPEAVRQEMIRYLVNTSHPVDGGWGLHEQDKSTCFGTTMNYVVLRLLGLPADHPVCVKARVTLKKLGGAIGCPHWGKMWLALLNLYSWDGVNPAPTELFTLPYWVPIHPMRWWVHTRAIYLAAGYLGTAKVSCPLTPLLKEIRSEIFTKPFDDVDFSHNRNTVCGVDLYYPHTTLLNTLNWCMVKYEKYIRPRWLQKFSNKRAYELLLKDLENSTYLSIAPVSGAFTAIVLFVEEGIYGSKFNKVFDRMSEELFMGPQGMTVMGTNGSQVWDAAFAIQCLFVSGLAGKPQYQKTIEGAFKFLVRSQFDTDCVPGSFREPRKGSWPFSTKEQGYTVSDCTAEAMKSILMVMNSDAFSYLHILFDTGRLHSGIDVLLGLQNVGSFEFGSFASYEPIKATPLLEKINPAEVFGNIMVEYPYVECTDSSVLGLISYSETEFYREADIKRAIERAIEYITKAQGTDGSWYGSWGICYTYAGMFALEALSHVGQYYHNSDVVRKGCDFLVKRQLADGGWGETMRASETHTYISSKKSLVVQTAWVVIALLLSKYPNHEVIKKGIDLIISRQQPTGEWLFEADEGVFNHSCAIQYPNYKFVFPIKALGLYIKKYGDFDL</sequence>
<evidence type="ECO:0000259" key="15">
    <source>
        <dbReference type="Pfam" id="PF13243"/>
    </source>
</evidence>
<evidence type="ECO:0000256" key="10">
    <source>
        <dbReference type="ARBA" id="ARBA00023136"/>
    </source>
</evidence>
<evidence type="ECO:0000256" key="13">
    <source>
        <dbReference type="ARBA" id="ARBA00060682"/>
    </source>
</evidence>
<evidence type="ECO:0000256" key="2">
    <source>
        <dbReference type="ARBA" id="ARBA00004502"/>
    </source>
</evidence>
<dbReference type="PROSITE" id="PS01074">
    <property type="entry name" value="TERPENE_SYNTHASES"/>
    <property type="match status" value="1"/>
</dbReference>
<dbReference type="InterPro" id="IPR002365">
    <property type="entry name" value="Terpene_synthase_CS"/>
</dbReference>
<dbReference type="EMBL" id="CABFWN010000002">
    <property type="protein sequence ID" value="VUG17285.1"/>
    <property type="molecule type" value="Genomic_DNA"/>
</dbReference>
<comment type="catalytic activity">
    <reaction evidence="12">
        <text>(S)-2,3-epoxysqualene = lanosterol</text>
        <dbReference type="Rhea" id="RHEA:14621"/>
        <dbReference type="ChEBI" id="CHEBI:15441"/>
        <dbReference type="ChEBI" id="CHEBI:16521"/>
        <dbReference type="EC" id="5.4.99.7"/>
    </reaction>
    <physiologicalReaction direction="left-to-right" evidence="12">
        <dbReference type="Rhea" id="RHEA:14622"/>
    </physiologicalReaction>
</comment>
<dbReference type="Pfam" id="PF13243">
    <property type="entry name" value="SQHop_cyclase_C"/>
    <property type="match status" value="1"/>
</dbReference>
<evidence type="ECO:0000256" key="14">
    <source>
        <dbReference type="RuleBase" id="RU362003"/>
    </source>
</evidence>
<evidence type="ECO:0000256" key="5">
    <source>
        <dbReference type="ARBA" id="ARBA00022677"/>
    </source>
</evidence>
<feature type="domain" description="Squalene cyclase C-terminal" evidence="15">
    <location>
        <begin position="382"/>
        <end position="717"/>
    </location>
</feature>
<dbReference type="SUPFAM" id="SSF48239">
    <property type="entry name" value="Terpenoid cyclases/Protein prenyltransferases"/>
    <property type="match status" value="2"/>
</dbReference>
<dbReference type="PANTHER" id="PTHR11764">
    <property type="entry name" value="TERPENE CYCLASE/MUTASE FAMILY MEMBER"/>
    <property type="match status" value="1"/>
</dbReference>
<dbReference type="NCBIfam" id="TIGR01787">
    <property type="entry name" value="squalene_cyclas"/>
    <property type="match status" value="1"/>
</dbReference>
<dbReference type="Proteomes" id="UP000478008">
    <property type="component" value="Unassembled WGS sequence"/>
</dbReference>
<evidence type="ECO:0000313" key="18">
    <source>
        <dbReference type="Proteomes" id="UP000478008"/>
    </source>
</evidence>
<evidence type="ECO:0000256" key="7">
    <source>
        <dbReference type="ARBA" id="ARBA00022824"/>
    </source>
</evidence>
<dbReference type="SFLD" id="SFLDG01016">
    <property type="entry name" value="Prenyltransferase_Like_2"/>
    <property type="match status" value="1"/>
</dbReference>
<dbReference type="GO" id="GO:0000250">
    <property type="term" value="F:lanosterol synthase activity"/>
    <property type="evidence" value="ECO:0007669"/>
    <property type="project" value="UniProtKB-EC"/>
</dbReference>
<dbReference type="Pfam" id="PF13249">
    <property type="entry name" value="SQHop_cyclase_N"/>
    <property type="match status" value="1"/>
</dbReference>
<dbReference type="FunFam" id="1.50.10.20:FF:000003">
    <property type="entry name" value="Terpene cyclase/mutase family member"/>
    <property type="match status" value="1"/>
</dbReference>
<comment type="similarity">
    <text evidence="3 14">Belongs to the terpene cyclase/mutase family.</text>
</comment>
<evidence type="ECO:0000256" key="3">
    <source>
        <dbReference type="ARBA" id="ARBA00009755"/>
    </source>
</evidence>
<dbReference type="EC" id="5.4.99.-" evidence="14"/>
<dbReference type="GO" id="GO:0006696">
    <property type="term" value="P:ergosterol biosynthetic process"/>
    <property type="evidence" value="ECO:0007669"/>
    <property type="project" value="TreeGrafter"/>
</dbReference>
<reference evidence="17 18" key="1">
    <citation type="submission" date="2019-07" db="EMBL/GenBank/DDBJ databases">
        <authorList>
            <person name="Friedrich A."/>
            <person name="Schacherer J."/>
        </authorList>
    </citation>
    <scope>NUCLEOTIDE SEQUENCE [LARGE SCALE GENOMIC DNA]</scope>
</reference>
<dbReference type="FunFam" id="1.50.10.20:FF:000027">
    <property type="entry name" value="Terpene cyclase/mutase family member"/>
    <property type="match status" value="1"/>
</dbReference>
<dbReference type="Gene3D" id="6.20.120.20">
    <property type="match status" value="1"/>
</dbReference>
<dbReference type="InterPro" id="IPR008930">
    <property type="entry name" value="Terpenoid_cyclase/PrenylTrfase"/>
</dbReference>
<keyword evidence="7" id="KW-0256">Endoplasmic reticulum</keyword>
<comment type="subcellular location">
    <subcellularLocation>
        <location evidence="1">Endoplasmic reticulum membrane</location>
        <topology evidence="1">Peripheral membrane protein</topology>
    </subcellularLocation>
    <subcellularLocation>
        <location evidence="2">Lipid droplet</location>
    </subcellularLocation>
</comment>
<keyword evidence="11 14" id="KW-0413">Isomerase</keyword>
<keyword evidence="4" id="KW-0444">Lipid biosynthesis</keyword>
<evidence type="ECO:0000256" key="8">
    <source>
        <dbReference type="ARBA" id="ARBA00022955"/>
    </source>
</evidence>
<dbReference type="AlphaFoldDB" id="A0A7D9H344"/>
<dbReference type="CDD" id="cd02892">
    <property type="entry name" value="SQCY_1"/>
    <property type="match status" value="1"/>
</dbReference>
<dbReference type="PANTHER" id="PTHR11764:SF20">
    <property type="entry name" value="LANOSTEROL SYNTHASE"/>
    <property type="match status" value="1"/>
</dbReference>
<accession>A0A7D9H344</accession>
<organism evidence="17 18">
    <name type="scientific">Dekkera bruxellensis</name>
    <name type="common">Brettanomyces custersii</name>
    <dbReference type="NCBI Taxonomy" id="5007"/>
    <lineage>
        <taxon>Eukaryota</taxon>
        <taxon>Fungi</taxon>
        <taxon>Dikarya</taxon>
        <taxon>Ascomycota</taxon>
        <taxon>Saccharomycotina</taxon>
        <taxon>Pichiomycetes</taxon>
        <taxon>Pichiales</taxon>
        <taxon>Pichiaceae</taxon>
        <taxon>Brettanomyces</taxon>
    </lineage>
</organism>
<evidence type="ECO:0000256" key="1">
    <source>
        <dbReference type="ARBA" id="ARBA00004406"/>
    </source>
</evidence>